<evidence type="ECO:0000313" key="2">
    <source>
        <dbReference type="Proteomes" id="UP001056120"/>
    </source>
</evidence>
<dbReference type="Proteomes" id="UP001056120">
    <property type="component" value="Linkage Group LG12"/>
</dbReference>
<name>A0ACB9HP70_9ASTR</name>
<protein>
    <submittedName>
        <fullName evidence="1">Uncharacterized protein</fullName>
    </submittedName>
</protein>
<organism evidence="1 2">
    <name type="scientific">Smallanthus sonchifolius</name>
    <dbReference type="NCBI Taxonomy" id="185202"/>
    <lineage>
        <taxon>Eukaryota</taxon>
        <taxon>Viridiplantae</taxon>
        <taxon>Streptophyta</taxon>
        <taxon>Embryophyta</taxon>
        <taxon>Tracheophyta</taxon>
        <taxon>Spermatophyta</taxon>
        <taxon>Magnoliopsida</taxon>
        <taxon>eudicotyledons</taxon>
        <taxon>Gunneridae</taxon>
        <taxon>Pentapetalae</taxon>
        <taxon>asterids</taxon>
        <taxon>campanulids</taxon>
        <taxon>Asterales</taxon>
        <taxon>Asteraceae</taxon>
        <taxon>Asteroideae</taxon>
        <taxon>Heliantheae alliance</taxon>
        <taxon>Millerieae</taxon>
        <taxon>Smallanthus</taxon>
    </lineage>
</organism>
<keyword evidence="2" id="KW-1185">Reference proteome</keyword>
<proteinExistence type="predicted"/>
<reference evidence="2" key="1">
    <citation type="journal article" date="2022" name="Mol. Ecol. Resour.">
        <title>The genomes of chicory, endive, great burdock and yacon provide insights into Asteraceae palaeo-polyploidization history and plant inulin production.</title>
        <authorList>
            <person name="Fan W."/>
            <person name="Wang S."/>
            <person name="Wang H."/>
            <person name="Wang A."/>
            <person name="Jiang F."/>
            <person name="Liu H."/>
            <person name="Zhao H."/>
            <person name="Xu D."/>
            <person name="Zhang Y."/>
        </authorList>
    </citation>
    <scope>NUCLEOTIDE SEQUENCE [LARGE SCALE GENOMIC DNA]</scope>
    <source>
        <strain evidence="2">cv. Yunnan</strain>
    </source>
</reference>
<comment type="caution">
    <text evidence="1">The sequence shown here is derived from an EMBL/GenBank/DDBJ whole genome shotgun (WGS) entry which is preliminary data.</text>
</comment>
<gene>
    <name evidence="1" type="ORF">L1987_39597</name>
</gene>
<dbReference type="EMBL" id="CM042029">
    <property type="protein sequence ID" value="KAI3796910.1"/>
    <property type="molecule type" value="Genomic_DNA"/>
</dbReference>
<accession>A0ACB9HP70</accession>
<sequence length="822" mass="94561">MENVQHLKIPLEEIQFATNNFSDENFIGRGGFGKVYIGKLNKYGQQNTVAVKRLDHSRPGQGEREFLMEIIMLSSYKHKNLISLVGFCQESGENILVYEYAKHESLKRYIADDKLSWMQRLKISLGAARGFNYLHNDVGPQHRVLHGDIKSSNILLDENWEAKIFDFGSSKIDHSNDDTTYSNSTIVAAGTFGYIDPQYFKYGILTKESDVYSFGVVLFEILCGRLALVHTYKDERRFLPSLAKQYYEQNRLHEIILPSIKNEIEEDSSDVFSMVAYQCLKEKRSERPTMAWIVEKLEEALEQQHHRYRLEDILSATNNFSDENLITEDALGKVYKGQLLQYNNLMNVAIRRFDCKYGKGDDLQMEISMLKTLKHNNIASMFRRYDENNEKIIIYKQAFHGTLHQHLSDPSLTWSQRLQICLGVAHALSYIHYDVIHCDIRSSKIFLDKDWEPKIYGFELSTKYPQSWTHRVLFASYFDTNNVTPTYDVYCFGVLLFEVLCGRKPLITNEGVEEELDKIIDPKLRKQIDTESLALFTNIAHNCLKQQLVHRPTMDHIVKQLEEVLELQCKHANLEPSIAAEEGTSSNSLKILKIPLSEIKLATNDFDDSYYVGCGGYGIVYKAKLDVLDIQNLSWMDGKCEGELPKITKTVAIKRIYSRTDEQGKQGFLTELELLTTCKHPNIVSLLGFSREAREMILVYEYAFKGSLSDYLASGGKTVNLTWTQRLQICLDIAHGINYLHTDMEGKPRIIHRDIKSENILLDENLNAKVADFGLSKFHPMKQQASTIHTKNIAGTQVYLDPEYLTTFKYKRASDIYSFGVV</sequence>
<evidence type="ECO:0000313" key="1">
    <source>
        <dbReference type="EMBL" id="KAI3796910.1"/>
    </source>
</evidence>
<reference evidence="1 2" key="2">
    <citation type="journal article" date="2022" name="Mol. Ecol. Resour.">
        <title>The genomes of chicory, endive, great burdock and yacon provide insights into Asteraceae paleo-polyploidization history and plant inulin production.</title>
        <authorList>
            <person name="Fan W."/>
            <person name="Wang S."/>
            <person name="Wang H."/>
            <person name="Wang A."/>
            <person name="Jiang F."/>
            <person name="Liu H."/>
            <person name="Zhao H."/>
            <person name="Xu D."/>
            <person name="Zhang Y."/>
        </authorList>
    </citation>
    <scope>NUCLEOTIDE SEQUENCE [LARGE SCALE GENOMIC DNA]</scope>
    <source>
        <strain evidence="2">cv. Yunnan</strain>
        <tissue evidence="1">Leaves</tissue>
    </source>
</reference>